<dbReference type="AlphaFoldDB" id="A0A0K9P7K9"/>
<dbReference type="EMBL" id="LFYR01001077">
    <property type="protein sequence ID" value="KMZ64989.1"/>
    <property type="molecule type" value="Genomic_DNA"/>
</dbReference>
<evidence type="ECO:0000256" key="1">
    <source>
        <dbReference type="ARBA" id="ARBA00007626"/>
    </source>
</evidence>
<evidence type="ECO:0000313" key="6">
    <source>
        <dbReference type="EMBL" id="KMZ64989.1"/>
    </source>
</evidence>
<feature type="compositionally biased region" description="Low complexity" evidence="4">
    <location>
        <begin position="53"/>
        <end position="66"/>
    </location>
</feature>
<sequence>MWKTLFGKFNPVRRQSSKLLFSSSSPSDHFQEPVPVLYSFLRPTLFSPPTPSPHTTSPTSTPTTIPRQIPDPAVAGAYQSALVASINASNTDEVWKSFKTLTSFSHFPPQDLTFSLIAYLCSLNDIHNLKRAFTSAVFLLDKNPSSISFKSLQTLFSAFHSAGTHAPAFALVKSMFKNRVFPPFSVWGPALAALTKARPATAAQAFLEVFEENCRIATEEKVEAMMPDLRDFNTAMDICCRDLGSVLVAMRILKTMSVLGVTPDVETFGAMGYLFAWKGMEAKIVELEELLPSLGFTDQTVIIHENLIRGYIKSGDHKAVSAVVMKSLRKEGCRNSSWKGFSSEAYGELVNCFVKSNGGGGGVKALTNLIIESQEFDEFLKEEEKIMERSVGFGIVNACVHLDMLDKAHSILDEMTARGAPVGIGVYTSILKAYCKERRTAEAAQLVTQVNAAGLQLDSGSYAALIDASMSAQDFHSAFSIFRGMRDSATAVEGEGGTEKFDLKMNYLTIMTGLMENHRPELMAGFLDTVFEDPRLEVATHDWNSIIHAFCKVGRLEDARRTYRRMIFLQFDPNDQTYLSLINGYVSSEKYFSVLMLWMDVKKKKNEIGGFQLNNALVDVLLSALVKGGFFDAAMEVVERSQELKIFVDKWKYKQAFMETHKKLKATKFRRKNTKKIGALVAFKNWGGLSV</sequence>
<dbReference type="Pfam" id="PF01535">
    <property type="entry name" value="PPR"/>
    <property type="match status" value="1"/>
</dbReference>
<dbReference type="STRING" id="29655.A0A0K9P7K9"/>
<organism evidence="6 7">
    <name type="scientific">Zostera marina</name>
    <name type="common">Eelgrass</name>
    <dbReference type="NCBI Taxonomy" id="29655"/>
    <lineage>
        <taxon>Eukaryota</taxon>
        <taxon>Viridiplantae</taxon>
        <taxon>Streptophyta</taxon>
        <taxon>Embryophyta</taxon>
        <taxon>Tracheophyta</taxon>
        <taxon>Spermatophyta</taxon>
        <taxon>Magnoliopsida</taxon>
        <taxon>Liliopsida</taxon>
        <taxon>Zosteraceae</taxon>
        <taxon>Zostera</taxon>
    </lineage>
</organism>
<feature type="domain" description="At1g68980-like TPR repeats" evidence="5">
    <location>
        <begin position="76"/>
        <end position="225"/>
    </location>
</feature>
<dbReference type="OrthoDB" id="651467at2759"/>
<reference evidence="7" key="1">
    <citation type="journal article" date="2016" name="Nature">
        <title>The genome of the seagrass Zostera marina reveals angiosperm adaptation to the sea.</title>
        <authorList>
            <person name="Olsen J.L."/>
            <person name="Rouze P."/>
            <person name="Verhelst B."/>
            <person name="Lin Y.-C."/>
            <person name="Bayer T."/>
            <person name="Collen J."/>
            <person name="Dattolo E."/>
            <person name="De Paoli E."/>
            <person name="Dittami S."/>
            <person name="Maumus F."/>
            <person name="Michel G."/>
            <person name="Kersting A."/>
            <person name="Lauritano C."/>
            <person name="Lohaus R."/>
            <person name="Toepel M."/>
            <person name="Tonon T."/>
            <person name="Vanneste K."/>
            <person name="Amirebrahimi M."/>
            <person name="Brakel J."/>
            <person name="Bostroem C."/>
            <person name="Chovatia M."/>
            <person name="Grimwood J."/>
            <person name="Jenkins J.W."/>
            <person name="Jueterbock A."/>
            <person name="Mraz A."/>
            <person name="Stam W.T."/>
            <person name="Tice H."/>
            <person name="Bornberg-Bauer E."/>
            <person name="Green P.J."/>
            <person name="Pearson G.A."/>
            <person name="Procaccini G."/>
            <person name="Duarte C.M."/>
            <person name="Schmutz J."/>
            <person name="Reusch T.B.H."/>
            <person name="Van de Peer Y."/>
        </authorList>
    </citation>
    <scope>NUCLEOTIDE SEQUENCE [LARGE SCALE GENOMIC DNA]</scope>
    <source>
        <strain evidence="7">cv. Finnish</strain>
    </source>
</reference>
<dbReference type="InterPro" id="IPR002885">
    <property type="entry name" value="PPR_rpt"/>
</dbReference>
<evidence type="ECO:0000259" key="5">
    <source>
        <dbReference type="Pfam" id="PF25245"/>
    </source>
</evidence>
<dbReference type="InterPro" id="IPR011990">
    <property type="entry name" value="TPR-like_helical_dom_sf"/>
</dbReference>
<dbReference type="OMA" id="KCANTAA"/>
<dbReference type="InterPro" id="IPR057440">
    <property type="entry name" value="At1g68980-like_TPR"/>
</dbReference>
<dbReference type="NCBIfam" id="TIGR00756">
    <property type="entry name" value="PPR"/>
    <property type="match status" value="1"/>
</dbReference>
<comment type="similarity">
    <text evidence="1">Belongs to the PPR family. P subfamily.</text>
</comment>
<comment type="caution">
    <text evidence="6">The sequence shown here is derived from an EMBL/GenBank/DDBJ whole genome shotgun (WGS) entry which is preliminary data.</text>
</comment>
<evidence type="ECO:0000256" key="2">
    <source>
        <dbReference type="ARBA" id="ARBA00022737"/>
    </source>
</evidence>
<keyword evidence="2" id="KW-0677">Repeat</keyword>
<accession>A0A0K9P7K9</accession>
<dbReference type="PANTHER" id="PTHR46598">
    <property type="entry name" value="BNAC05G43320D PROTEIN"/>
    <property type="match status" value="1"/>
</dbReference>
<feature type="repeat" description="PPR" evidence="3">
    <location>
        <begin position="539"/>
        <end position="573"/>
    </location>
</feature>
<feature type="repeat" description="PPR" evidence="3">
    <location>
        <begin position="423"/>
        <end position="457"/>
    </location>
</feature>
<evidence type="ECO:0000313" key="7">
    <source>
        <dbReference type="Proteomes" id="UP000036987"/>
    </source>
</evidence>
<dbReference type="Pfam" id="PF25245">
    <property type="entry name" value="TPR_At1g68980"/>
    <property type="match status" value="1"/>
</dbReference>
<name>A0A0K9P7K9_ZOSMR</name>
<dbReference type="PANTHER" id="PTHR46598:SF2">
    <property type="entry name" value="OS01G0788900 PROTEIN"/>
    <property type="match status" value="1"/>
</dbReference>
<keyword evidence="7" id="KW-1185">Reference proteome</keyword>
<feature type="region of interest" description="Disordered" evidence="4">
    <location>
        <begin position="49"/>
        <end position="69"/>
    </location>
</feature>
<evidence type="ECO:0000256" key="4">
    <source>
        <dbReference type="SAM" id="MobiDB-lite"/>
    </source>
</evidence>
<dbReference type="Pfam" id="PF13812">
    <property type="entry name" value="PPR_3"/>
    <property type="match status" value="1"/>
</dbReference>
<evidence type="ECO:0000256" key="3">
    <source>
        <dbReference type="PROSITE-ProRule" id="PRU00708"/>
    </source>
</evidence>
<dbReference type="Proteomes" id="UP000036987">
    <property type="component" value="Unassembled WGS sequence"/>
</dbReference>
<protein>
    <submittedName>
        <fullName evidence="6">Putative Pentatricopeptide repeat-containing protein</fullName>
    </submittedName>
</protein>
<dbReference type="Pfam" id="PF13041">
    <property type="entry name" value="PPR_2"/>
    <property type="match status" value="1"/>
</dbReference>
<feature type="repeat" description="PPR" evidence="3">
    <location>
        <begin position="228"/>
        <end position="263"/>
    </location>
</feature>
<dbReference type="PROSITE" id="PS51375">
    <property type="entry name" value="PPR"/>
    <property type="match status" value="3"/>
</dbReference>
<proteinExistence type="inferred from homology"/>
<dbReference type="Gene3D" id="1.25.40.10">
    <property type="entry name" value="Tetratricopeptide repeat domain"/>
    <property type="match status" value="3"/>
</dbReference>
<gene>
    <name evidence="6" type="ORF">ZOSMA_33G00180</name>
</gene>